<evidence type="ECO:0000313" key="8">
    <source>
        <dbReference type="EMBL" id="MDT0345631.1"/>
    </source>
</evidence>
<dbReference type="InterPro" id="IPR050638">
    <property type="entry name" value="AA-Vitamin_Transporters"/>
</dbReference>
<evidence type="ECO:0000256" key="1">
    <source>
        <dbReference type="ARBA" id="ARBA00004141"/>
    </source>
</evidence>
<organism evidence="8 9">
    <name type="scientific">Streptomyces litchfieldiae</name>
    <dbReference type="NCBI Taxonomy" id="3075543"/>
    <lineage>
        <taxon>Bacteria</taxon>
        <taxon>Bacillati</taxon>
        <taxon>Actinomycetota</taxon>
        <taxon>Actinomycetes</taxon>
        <taxon>Kitasatosporales</taxon>
        <taxon>Streptomycetaceae</taxon>
        <taxon>Streptomyces</taxon>
    </lineage>
</organism>
<feature type="transmembrane region" description="Helical" evidence="6">
    <location>
        <begin position="53"/>
        <end position="74"/>
    </location>
</feature>
<feature type="transmembrane region" description="Helical" evidence="6">
    <location>
        <begin position="86"/>
        <end position="106"/>
    </location>
</feature>
<feature type="domain" description="EamA" evidence="7">
    <location>
        <begin position="24"/>
        <end position="151"/>
    </location>
</feature>
<evidence type="ECO:0000256" key="6">
    <source>
        <dbReference type="SAM" id="Phobius"/>
    </source>
</evidence>
<feature type="transmembrane region" description="Helical" evidence="6">
    <location>
        <begin position="112"/>
        <end position="131"/>
    </location>
</feature>
<accession>A0ABU2MVW6</accession>
<evidence type="ECO:0000256" key="5">
    <source>
        <dbReference type="ARBA" id="ARBA00023136"/>
    </source>
</evidence>
<gene>
    <name evidence="8" type="ORF">RM590_23995</name>
</gene>
<evidence type="ECO:0000259" key="7">
    <source>
        <dbReference type="Pfam" id="PF00892"/>
    </source>
</evidence>
<dbReference type="SUPFAM" id="SSF103481">
    <property type="entry name" value="Multidrug resistance efflux transporter EmrE"/>
    <property type="match status" value="2"/>
</dbReference>
<dbReference type="PANTHER" id="PTHR32322">
    <property type="entry name" value="INNER MEMBRANE TRANSPORTER"/>
    <property type="match status" value="1"/>
</dbReference>
<dbReference type="Pfam" id="PF00892">
    <property type="entry name" value="EamA"/>
    <property type="match status" value="2"/>
</dbReference>
<proteinExistence type="inferred from homology"/>
<dbReference type="PANTHER" id="PTHR32322:SF2">
    <property type="entry name" value="EAMA DOMAIN-CONTAINING PROTEIN"/>
    <property type="match status" value="1"/>
</dbReference>
<keyword evidence="4 6" id="KW-1133">Transmembrane helix</keyword>
<keyword evidence="3 6" id="KW-0812">Transmembrane</keyword>
<keyword evidence="5 6" id="KW-0472">Membrane</keyword>
<dbReference type="EMBL" id="JAVREL010000015">
    <property type="protein sequence ID" value="MDT0345631.1"/>
    <property type="molecule type" value="Genomic_DNA"/>
</dbReference>
<reference evidence="9" key="1">
    <citation type="submission" date="2023-07" db="EMBL/GenBank/DDBJ databases">
        <title>30 novel species of actinomycetes from the DSMZ collection.</title>
        <authorList>
            <person name="Nouioui I."/>
        </authorList>
    </citation>
    <scope>NUCLEOTIDE SEQUENCE [LARGE SCALE GENOMIC DNA]</scope>
    <source>
        <strain evidence="9">DSM 44938</strain>
    </source>
</reference>
<feature type="transmembrane region" description="Helical" evidence="6">
    <location>
        <begin position="169"/>
        <end position="185"/>
    </location>
</feature>
<protein>
    <submittedName>
        <fullName evidence="8">DMT family transporter</fullName>
    </submittedName>
</protein>
<comment type="similarity">
    <text evidence="2">Belongs to the EamA transporter family.</text>
</comment>
<comment type="subcellular location">
    <subcellularLocation>
        <location evidence="1">Membrane</location>
        <topology evidence="1">Multi-pass membrane protein</topology>
    </subcellularLocation>
</comment>
<feature type="transmembrane region" description="Helical" evidence="6">
    <location>
        <begin position="138"/>
        <end position="157"/>
    </location>
</feature>
<dbReference type="InterPro" id="IPR000620">
    <property type="entry name" value="EamA_dom"/>
</dbReference>
<dbReference type="Proteomes" id="UP001183246">
    <property type="component" value="Unassembled WGS sequence"/>
</dbReference>
<evidence type="ECO:0000256" key="4">
    <source>
        <dbReference type="ARBA" id="ARBA00022989"/>
    </source>
</evidence>
<feature type="transmembrane region" description="Helical" evidence="6">
    <location>
        <begin position="26"/>
        <end position="47"/>
    </location>
</feature>
<dbReference type="InterPro" id="IPR037185">
    <property type="entry name" value="EmrE-like"/>
</dbReference>
<evidence type="ECO:0000256" key="3">
    <source>
        <dbReference type="ARBA" id="ARBA00022692"/>
    </source>
</evidence>
<evidence type="ECO:0000313" key="9">
    <source>
        <dbReference type="Proteomes" id="UP001183246"/>
    </source>
</evidence>
<sequence length="312" mass="31192">MTAENSAIAPVRVAIPARRGRDRAGLLLAAAGVTAFSLTFPATVWAMDGLGPWTVTTARTVLAALIAGCCLTVARVPLPARRHWPGLALVAAGCVAGFPLLTTLALQTSGTAHAAVVVGLLPLTTAGYAAARTGHRPAPAFWGAAAAGAAVVLAFAIHQSGGAPTAGDLYLFAALLICAAGYGEGARLAGLMPGWQVISWGLAGCLPLAVPGLAIALLAEPARLTGQTAAGLLWLATGSSLLGMVVWYRGLARAGVARASQLQLAQPLLTVVWSVALLGEPLSPAAPVAAVAVLACIAVTQRAHGAGRAGRP</sequence>
<dbReference type="RefSeq" id="WP_311706765.1">
    <property type="nucleotide sequence ID" value="NZ_JAVREL010000015.1"/>
</dbReference>
<feature type="transmembrane region" description="Helical" evidence="6">
    <location>
        <begin position="231"/>
        <end position="250"/>
    </location>
</feature>
<feature type="domain" description="EamA" evidence="7">
    <location>
        <begin position="166"/>
        <end position="299"/>
    </location>
</feature>
<keyword evidence="9" id="KW-1185">Reference proteome</keyword>
<evidence type="ECO:0000256" key="2">
    <source>
        <dbReference type="ARBA" id="ARBA00007362"/>
    </source>
</evidence>
<comment type="caution">
    <text evidence="8">The sequence shown here is derived from an EMBL/GenBank/DDBJ whole genome shotgun (WGS) entry which is preliminary data.</text>
</comment>
<name>A0ABU2MVW6_9ACTN</name>
<feature type="transmembrane region" description="Helical" evidence="6">
    <location>
        <begin position="197"/>
        <end position="219"/>
    </location>
</feature>